<accession>A0A8K0SVF5</accession>
<keyword evidence="1" id="KW-0732">Signal</keyword>
<evidence type="ECO:0000313" key="2">
    <source>
        <dbReference type="EMBL" id="KAH7317066.1"/>
    </source>
</evidence>
<name>A0A8K0SVF5_9HYPO</name>
<feature type="signal peptide" evidence="1">
    <location>
        <begin position="1"/>
        <end position="21"/>
    </location>
</feature>
<dbReference type="AlphaFoldDB" id="A0A8K0SVF5"/>
<gene>
    <name evidence="2" type="ORF">B0I35DRAFT_434487</name>
</gene>
<feature type="chain" id="PRO_5035472684" evidence="1">
    <location>
        <begin position="22"/>
        <end position="212"/>
    </location>
</feature>
<keyword evidence="3" id="KW-1185">Reference proteome</keyword>
<comment type="caution">
    <text evidence="2">The sequence shown here is derived from an EMBL/GenBank/DDBJ whole genome shotgun (WGS) entry which is preliminary data.</text>
</comment>
<evidence type="ECO:0000256" key="1">
    <source>
        <dbReference type="SAM" id="SignalP"/>
    </source>
</evidence>
<evidence type="ECO:0000313" key="3">
    <source>
        <dbReference type="Proteomes" id="UP000813444"/>
    </source>
</evidence>
<dbReference type="EMBL" id="JAGPNK010000008">
    <property type="protein sequence ID" value="KAH7317066.1"/>
    <property type="molecule type" value="Genomic_DNA"/>
</dbReference>
<protein>
    <submittedName>
        <fullName evidence="2">Uncharacterized protein</fullName>
    </submittedName>
</protein>
<reference evidence="2" key="1">
    <citation type="journal article" date="2021" name="Nat. Commun.">
        <title>Genetic determinants of endophytism in the Arabidopsis root mycobiome.</title>
        <authorList>
            <person name="Mesny F."/>
            <person name="Miyauchi S."/>
            <person name="Thiergart T."/>
            <person name="Pickel B."/>
            <person name="Atanasova L."/>
            <person name="Karlsson M."/>
            <person name="Huettel B."/>
            <person name="Barry K.W."/>
            <person name="Haridas S."/>
            <person name="Chen C."/>
            <person name="Bauer D."/>
            <person name="Andreopoulos W."/>
            <person name="Pangilinan J."/>
            <person name="LaButti K."/>
            <person name="Riley R."/>
            <person name="Lipzen A."/>
            <person name="Clum A."/>
            <person name="Drula E."/>
            <person name="Henrissat B."/>
            <person name="Kohler A."/>
            <person name="Grigoriev I.V."/>
            <person name="Martin F.M."/>
            <person name="Hacquard S."/>
        </authorList>
    </citation>
    <scope>NUCLEOTIDE SEQUENCE</scope>
    <source>
        <strain evidence="2">MPI-CAGE-CH-0235</strain>
    </source>
</reference>
<organism evidence="2 3">
    <name type="scientific">Stachybotrys elegans</name>
    <dbReference type="NCBI Taxonomy" id="80388"/>
    <lineage>
        <taxon>Eukaryota</taxon>
        <taxon>Fungi</taxon>
        <taxon>Dikarya</taxon>
        <taxon>Ascomycota</taxon>
        <taxon>Pezizomycotina</taxon>
        <taxon>Sordariomycetes</taxon>
        <taxon>Hypocreomycetidae</taxon>
        <taxon>Hypocreales</taxon>
        <taxon>Stachybotryaceae</taxon>
        <taxon>Stachybotrys</taxon>
    </lineage>
</organism>
<sequence>MGLSAPILAASVFVALSSAQAVDTQHVEVVVRRTTTVNAPRQLVRRDHIVTIEWNTIPERLVRDVGEQCSSGASVFNDELNTSYPLPNESLESVFMRYLDNRGYGSTVVQERCLHGIQVVGTLYSDWAQYTSSFHSYMSEVSSELSNLADACRDEEEVTSHVMEPFQTVCTTIASAISAEVAEAVASVTVPRGTGVLAVIMGAAVGIATFML</sequence>
<proteinExistence type="predicted"/>
<dbReference type="Proteomes" id="UP000813444">
    <property type="component" value="Unassembled WGS sequence"/>
</dbReference>